<gene>
    <name evidence="2" type="ORF">DFP72DRAFT_562655</name>
</gene>
<dbReference type="InterPro" id="IPR036282">
    <property type="entry name" value="Glutathione-S-Trfase_C_sf"/>
</dbReference>
<feature type="domain" description="GST N-terminal" evidence="1">
    <location>
        <begin position="1"/>
        <end position="74"/>
    </location>
</feature>
<proteinExistence type="predicted"/>
<dbReference type="EMBL" id="JACGCI010000007">
    <property type="protein sequence ID" value="KAF6762651.1"/>
    <property type="molecule type" value="Genomic_DNA"/>
</dbReference>
<keyword evidence="3" id="KW-1185">Reference proteome</keyword>
<evidence type="ECO:0000313" key="3">
    <source>
        <dbReference type="Proteomes" id="UP000521943"/>
    </source>
</evidence>
<dbReference type="OrthoDB" id="202840at2759"/>
<dbReference type="Gene3D" id="1.20.1050.10">
    <property type="match status" value="1"/>
</dbReference>
<dbReference type="AlphaFoldDB" id="A0A8H6MF05"/>
<dbReference type="Gene3D" id="3.40.30.110">
    <property type="match status" value="1"/>
</dbReference>
<dbReference type="Pfam" id="PF25907">
    <property type="entry name" value="DUF7962"/>
    <property type="match status" value="1"/>
</dbReference>
<dbReference type="SUPFAM" id="SSF52833">
    <property type="entry name" value="Thioredoxin-like"/>
    <property type="match status" value="1"/>
</dbReference>
<dbReference type="PROSITE" id="PS50404">
    <property type="entry name" value="GST_NTER"/>
    <property type="match status" value="1"/>
</dbReference>
<dbReference type="InterPro" id="IPR036249">
    <property type="entry name" value="Thioredoxin-like_sf"/>
</dbReference>
<sequence length="325" mass="35705">MTIRHYAQKIDNALALKGVPHKRVQVSPMLPRPEVSQELGINYRRIPLLSIGNDVYCDTGLIALALERRFPTSQGYTSLLPPNKNGRTDTGLIKAFLKFYEGAGLFNAAVPLLPWEKLPAPFLKDRGDLMGAPSINAKGIVASRAGALSQLSSHLALLEEQLSDGREWLLDTAQPGLPDISVHFILAWAKGFESAKSLWDEKRFPHVLAWLKRTSTLIAEKKKQQGPPPKISGAEAGKFIASSDYESYSVVGFDTEEAQRLRLQLGDTVRIAPTDTGKNHPTTGKLVALNLEEVVLEIQGKNGVLRCHFPRLGYSIGPVKKDAKL</sequence>
<dbReference type="Pfam" id="PF13417">
    <property type="entry name" value="GST_N_3"/>
    <property type="match status" value="1"/>
</dbReference>
<evidence type="ECO:0000259" key="1">
    <source>
        <dbReference type="PROSITE" id="PS50404"/>
    </source>
</evidence>
<dbReference type="InterPro" id="IPR058268">
    <property type="entry name" value="DUF7962"/>
</dbReference>
<name>A0A8H6MF05_9AGAR</name>
<organism evidence="2 3">
    <name type="scientific">Ephemerocybe angulata</name>
    <dbReference type="NCBI Taxonomy" id="980116"/>
    <lineage>
        <taxon>Eukaryota</taxon>
        <taxon>Fungi</taxon>
        <taxon>Dikarya</taxon>
        <taxon>Basidiomycota</taxon>
        <taxon>Agaricomycotina</taxon>
        <taxon>Agaricomycetes</taxon>
        <taxon>Agaricomycetidae</taxon>
        <taxon>Agaricales</taxon>
        <taxon>Agaricineae</taxon>
        <taxon>Psathyrellaceae</taxon>
        <taxon>Ephemerocybe</taxon>
    </lineage>
</organism>
<protein>
    <recommendedName>
        <fullName evidence="1">GST N-terminal domain-containing protein</fullName>
    </recommendedName>
</protein>
<evidence type="ECO:0000313" key="2">
    <source>
        <dbReference type="EMBL" id="KAF6762651.1"/>
    </source>
</evidence>
<accession>A0A8H6MF05</accession>
<reference evidence="2 3" key="1">
    <citation type="submission" date="2020-07" db="EMBL/GenBank/DDBJ databases">
        <title>Comparative genomics of pyrophilous fungi reveals a link between fire events and developmental genes.</title>
        <authorList>
            <consortium name="DOE Joint Genome Institute"/>
            <person name="Steindorff A.S."/>
            <person name="Carver A."/>
            <person name="Calhoun S."/>
            <person name="Stillman K."/>
            <person name="Liu H."/>
            <person name="Lipzen A."/>
            <person name="Pangilinan J."/>
            <person name="Labutti K."/>
            <person name="Bruns T.D."/>
            <person name="Grigoriev I.V."/>
        </authorList>
    </citation>
    <scope>NUCLEOTIDE SEQUENCE [LARGE SCALE GENOMIC DNA]</scope>
    <source>
        <strain evidence="2 3">CBS 144469</strain>
    </source>
</reference>
<comment type="caution">
    <text evidence="2">The sequence shown here is derived from an EMBL/GenBank/DDBJ whole genome shotgun (WGS) entry which is preliminary data.</text>
</comment>
<dbReference type="Proteomes" id="UP000521943">
    <property type="component" value="Unassembled WGS sequence"/>
</dbReference>
<dbReference type="SUPFAM" id="SSF47616">
    <property type="entry name" value="GST C-terminal domain-like"/>
    <property type="match status" value="1"/>
</dbReference>
<dbReference type="InterPro" id="IPR004045">
    <property type="entry name" value="Glutathione_S-Trfase_N"/>
</dbReference>